<evidence type="ECO:0000256" key="1">
    <source>
        <dbReference type="SAM" id="MobiDB-lite"/>
    </source>
</evidence>
<protein>
    <submittedName>
        <fullName evidence="2">Uncharacterized protein</fullName>
    </submittedName>
</protein>
<feature type="region of interest" description="Disordered" evidence="1">
    <location>
        <begin position="1"/>
        <end position="28"/>
    </location>
</feature>
<dbReference type="AlphaFoldDB" id="A0A679BE02"/>
<evidence type="ECO:0000313" key="2">
    <source>
        <dbReference type="EMBL" id="BBF90146.1"/>
    </source>
</evidence>
<dbReference type="EMBL" id="AP018890">
    <property type="protein sequence ID" value="BBF90146.1"/>
    <property type="molecule type" value="Genomic_DNA"/>
</dbReference>
<reference evidence="2" key="1">
    <citation type="submission" date="2018-08" db="EMBL/GenBank/DDBJ databases">
        <title>Oryza rufipogon genomic DNA, chromosome 11, BAC clone:ORUFIb0043P10.</title>
        <authorList>
            <person name="Wu J."/>
            <person name="Kanamori H."/>
        </authorList>
    </citation>
    <scope>NUCLEOTIDE SEQUENCE</scope>
    <source>
        <strain evidence="2">W1943</strain>
    </source>
</reference>
<feature type="compositionally biased region" description="Low complexity" evidence="1">
    <location>
        <begin position="1"/>
        <end position="17"/>
    </location>
</feature>
<name>A0A679BE02_ORYRU</name>
<gene>
    <name evidence="2" type="primary">ORUFIb0043P10.21</name>
</gene>
<proteinExistence type="predicted"/>
<sequence>MHCSTATHPSPASAGSPARPPHRSTKKMVKPACTLMAREAENGIHDPMKDVKTKINCALLGCSFIRQKDLTTVD</sequence>
<accession>A0A679BE02</accession>
<organism evidence="2">
    <name type="scientific">Oryza rufipogon</name>
    <name type="common">Brownbeard rice</name>
    <name type="synonym">Asian wild rice</name>
    <dbReference type="NCBI Taxonomy" id="4529"/>
    <lineage>
        <taxon>Eukaryota</taxon>
        <taxon>Viridiplantae</taxon>
        <taxon>Streptophyta</taxon>
        <taxon>Embryophyta</taxon>
        <taxon>Tracheophyta</taxon>
        <taxon>Spermatophyta</taxon>
        <taxon>Magnoliopsida</taxon>
        <taxon>Liliopsida</taxon>
        <taxon>Poales</taxon>
        <taxon>Poaceae</taxon>
        <taxon>BOP clade</taxon>
        <taxon>Oryzoideae</taxon>
        <taxon>Oryzeae</taxon>
        <taxon>Oryzinae</taxon>
        <taxon>Oryza</taxon>
    </lineage>
</organism>